<dbReference type="PANTHER" id="PTHR12864">
    <property type="entry name" value="RAN BINDING PROTEIN 9-RELATED"/>
    <property type="match status" value="1"/>
</dbReference>
<proteinExistence type="predicted"/>
<feature type="region of interest" description="Disordered" evidence="1">
    <location>
        <begin position="316"/>
        <end position="363"/>
    </location>
</feature>
<dbReference type="InterPro" id="IPR013320">
    <property type="entry name" value="ConA-like_dom_sf"/>
</dbReference>
<dbReference type="AlphaFoldDB" id="A0AA35SF77"/>
<organism evidence="3 4">
    <name type="scientific">Geodia barretti</name>
    <name type="common">Barrett's horny sponge</name>
    <dbReference type="NCBI Taxonomy" id="519541"/>
    <lineage>
        <taxon>Eukaryota</taxon>
        <taxon>Metazoa</taxon>
        <taxon>Porifera</taxon>
        <taxon>Demospongiae</taxon>
        <taxon>Heteroscleromorpha</taxon>
        <taxon>Tetractinellida</taxon>
        <taxon>Astrophorina</taxon>
        <taxon>Geodiidae</taxon>
        <taxon>Geodia</taxon>
    </lineage>
</organism>
<feature type="compositionally biased region" description="Acidic residues" evidence="1">
    <location>
        <begin position="350"/>
        <end position="363"/>
    </location>
</feature>
<dbReference type="InterPro" id="IPR003877">
    <property type="entry name" value="SPRY_dom"/>
</dbReference>
<gene>
    <name evidence="3" type="ORF">GBAR_LOCUS15732</name>
</gene>
<evidence type="ECO:0000256" key="1">
    <source>
        <dbReference type="SAM" id="MobiDB-lite"/>
    </source>
</evidence>
<evidence type="ECO:0000313" key="4">
    <source>
        <dbReference type="Proteomes" id="UP001174909"/>
    </source>
</evidence>
<dbReference type="Pfam" id="PF00622">
    <property type="entry name" value="SPRY"/>
    <property type="match status" value="2"/>
</dbReference>
<evidence type="ECO:0000259" key="2">
    <source>
        <dbReference type="SMART" id="SM00449"/>
    </source>
</evidence>
<feature type="compositionally biased region" description="Acidic residues" evidence="1">
    <location>
        <begin position="316"/>
        <end position="334"/>
    </location>
</feature>
<evidence type="ECO:0000313" key="3">
    <source>
        <dbReference type="EMBL" id="CAI8027516.1"/>
    </source>
</evidence>
<comment type="caution">
    <text evidence="3">The sequence shown here is derived from an EMBL/GenBank/DDBJ whole genome shotgun (WGS) entry which is preliminary data.</text>
</comment>
<dbReference type="SMART" id="SM00449">
    <property type="entry name" value="SPRY"/>
    <property type="match status" value="2"/>
</dbReference>
<protein>
    <submittedName>
        <fullName evidence="3">SPRY domain-containing protein 3</fullName>
    </submittedName>
</protein>
<dbReference type="SUPFAM" id="SSF49899">
    <property type="entry name" value="Concanavalin A-like lectins/glucanases"/>
    <property type="match status" value="2"/>
</dbReference>
<accession>A0AA35SF77</accession>
<keyword evidence="4" id="KW-1185">Reference proteome</keyword>
<dbReference type="Gene3D" id="2.60.120.920">
    <property type="match status" value="2"/>
</dbReference>
<dbReference type="InterPro" id="IPR043136">
    <property type="entry name" value="B30.2/SPRY_sf"/>
</dbReference>
<reference evidence="3" key="1">
    <citation type="submission" date="2023-03" db="EMBL/GenBank/DDBJ databases">
        <authorList>
            <person name="Steffen K."/>
            <person name="Cardenas P."/>
        </authorList>
    </citation>
    <scope>NUCLEOTIDE SEQUENCE</scope>
</reference>
<dbReference type="Proteomes" id="UP001174909">
    <property type="component" value="Unassembled WGS sequence"/>
</dbReference>
<name>A0AA35SF77_GEOBA</name>
<feature type="domain" description="SPRY" evidence="2">
    <location>
        <begin position="56"/>
        <end position="180"/>
    </location>
</feature>
<dbReference type="InterPro" id="IPR050618">
    <property type="entry name" value="Ubq-SigPath_Reg"/>
</dbReference>
<sequence length="477" mass="52602">MEEEREAVEGVKLHRKGRVMKAQSVQSEDDVFLFQGGGRSTGIVKFLEPLSPLLNYFECVIVNKGRDTAIGVGCGERSYPMTRMPGWNRNSCGYHADDGKLYHESGMGRAFGPQCTTGDRMGCGVTFDTGLDRGMVEVFFTKNGNQVGEVERMKRPLNGVYPLIGLHSVGEKVRYLGHWRRTADGATEPMEEDESPENRWLRCNGVRFLDNGLLLEYAGMGGGVQDVGIAQSRYPVNRTNHYFEIEIVEEGSLGAVAIGLGKTTYPLHRHPGWNTGGVGYHADDGKLFKGRGQGDPFGPKCTAGDRMGCGVQFELEAEEEVGSESEESDTEQDVELERPVQQRLLMGDGTESEGSDISEESYSDDSILGDMLLPDPFLIPPGLGRGGPFRFGGGRRPFGREQMMEAAVLRRMAQRQREGGRGREARPDRRTCIVYFTKNGEKVGEVDCEVPRGGFYPVVAMLSQGEKIRVNFNPLTG</sequence>
<dbReference type="EMBL" id="CASHTH010002284">
    <property type="protein sequence ID" value="CAI8027516.1"/>
    <property type="molecule type" value="Genomic_DNA"/>
</dbReference>
<feature type="domain" description="SPRY" evidence="2">
    <location>
        <begin position="238"/>
        <end position="476"/>
    </location>
</feature>